<reference evidence="1 2" key="1">
    <citation type="journal article" date="2009" name="J. Bacteriol.">
        <title>Complete genome sequence of Lactobacillus johnsonii FI9785, a competitive exclusion agent against pathogens in poultry.</title>
        <authorList>
            <person name="Wegmann U."/>
            <person name="Overweg K."/>
            <person name="Horn N."/>
            <person name="Goesmann A."/>
            <person name="Narbad A."/>
            <person name="Gasson M.J."/>
            <person name="Shearman C."/>
        </authorList>
    </citation>
    <scope>NUCLEOTIDE SEQUENCE [LARGE SCALE GENOMIC DNA]</scope>
    <source>
        <strain evidence="1 2">FI9785</strain>
    </source>
</reference>
<evidence type="ECO:0000313" key="1">
    <source>
        <dbReference type="EMBL" id="CAX66280.1"/>
    </source>
</evidence>
<accession>D0R1N8</accession>
<gene>
    <name evidence="1" type="ordered locus">FI9785_397</name>
</gene>
<proteinExistence type="predicted"/>
<dbReference type="AlphaFoldDB" id="D0R1N8"/>
<dbReference type="Proteomes" id="UP000002627">
    <property type="component" value="Chromosome"/>
</dbReference>
<organism evidence="1 2">
    <name type="scientific">Lactobacillus johnsonii (strain FI9785)</name>
    <dbReference type="NCBI Taxonomy" id="633699"/>
    <lineage>
        <taxon>Bacteria</taxon>
        <taxon>Bacillati</taxon>
        <taxon>Bacillota</taxon>
        <taxon>Bacilli</taxon>
        <taxon>Lactobacillales</taxon>
        <taxon>Lactobacillaceae</taxon>
        <taxon>Lactobacillus</taxon>
    </lineage>
</organism>
<dbReference type="RefSeq" id="WP_012845657.1">
    <property type="nucleotide sequence ID" value="NC_013504.1"/>
</dbReference>
<dbReference type="KEGG" id="ljf:FI9785_397"/>
<evidence type="ECO:0000313" key="2">
    <source>
        <dbReference type="Proteomes" id="UP000002627"/>
    </source>
</evidence>
<keyword evidence="2" id="KW-1185">Reference proteome</keyword>
<sequence>MSLTKEERQHIENIIRANKWYTYEEAENILKSHWDTSKDGEYLTTKRRQIQKIIKSDVIGTYLEINKKTKNLSVSDDDWNLKKIYGWSKKETYYLGEENKNGITETLHVFPKYDNLFQNNLEKSIVLSSFDEDLGDIDKVQMREIYEKIVNDRGRGKTPYLMTEPYLFALKHEIERREYPTKRLYLLPNTPKEIISELDQTNFRNNIPKIIDKLYTSFFSNVNEEIKTYNRAKSVEKNRCTDINNFLLNWKEIYPEIIKKIEQKFSKDLERFKDLLNKIDHPFIYHIDKNNEKAKLLKKYSPQKIKNVDNSVLRNKIKNSVYSFEKYNLEKLEIELSKEDKFILEVAQYRHTFSNKILEYLKKENCDSILIVAFENIL</sequence>
<name>D0R1N8_LACJF</name>
<dbReference type="HOGENOM" id="CLU_717504_0_0_9"/>
<dbReference type="EMBL" id="FN298497">
    <property type="protein sequence ID" value="CAX66280.1"/>
    <property type="molecule type" value="Genomic_DNA"/>
</dbReference>
<protein>
    <submittedName>
        <fullName evidence="1">Uncharacterized protein</fullName>
    </submittedName>
</protein>